<dbReference type="AlphaFoldDB" id="A0A1Y0IS59"/>
<protein>
    <recommendedName>
        <fullName evidence="2">Condensation domain-containing protein</fullName>
    </recommendedName>
</protein>
<keyword evidence="4" id="KW-1185">Reference proteome</keyword>
<dbReference type="PANTHER" id="PTHR45398:SF1">
    <property type="entry name" value="ENZYME, PUTATIVE (JCVI)-RELATED"/>
    <property type="match status" value="1"/>
</dbReference>
<evidence type="ECO:0000313" key="4">
    <source>
        <dbReference type="Proteomes" id="UP000195437"/>
    </source>
</evidence>
<sequence length="487" mass="55529">MGEQEMKNLQARLAALSPEQRALFEQQLMRKTMSAQSERAAQQIPRREHNRPSPLSFDQERLWQLHQEAPDLPTYNVYGAIRLKGSLQLKAMEWAVNEIIRRHEAWRTVFRVVDGEVRQVVLPELLLQVAEADLTYTPQGELEQAVQQAIGEEVKRPFDLEKGPLLRVKLVRLSEQESCLVLTVHHLVTDRVTFSIVFEELTEHYRAFLQGEGSKLPPPALQYADYAEWQRSYLQGDVRGKLVDYWQKKLAGSAYVLQLPTDFPRPQVQSHRGARVFFTIPEKLADQLKAVGQREGATGFMVLLAAFQVLLHRLSGQEDILVGTPVANRGRKETERVIGYFLTSSVLRTQLHGQLSFLDVLKCVRETAVEAFAHQELPFRLLQEALALPEDTSRNPVFQAMFVYVDVDDRPLQLPGLEIRYDLLDAGTAKYDLTVGLVERECGLECFFEYSPDLFLDATVGEFAANWLRMLPKIIENPAGKICTLYA</sequence>
<reference evidence="4" key="1">
    <citation type="submission" date="2017-05" db="EMBL/GenBank/DDBJ databases">
        <authorList>
            <person name="Sung H."/>
        </authorList>
    </citation>
    <scope>NUCLEOTIDE SEQUENCE [LARGE SCALE GENOMIC DNA]</scope>
    <source>
        <strain evidence="4">AR23208</strain>
    </source>
</reference>
<dbReference type="SUPFAM" id="SSF52777">
    <property type="entry name" value="CoA-dependent acyltransferases"/>
    <property type="match status" value="2"/>
</dbReference>
<evidence type="ECO:0000256" key="1">
    <source>
        <dbReference type="SAM" id="MobiDB-lite"/>
    </source>
</evidence>
<dbReference type="CDD" id="cd19531">
    <property type="entry name" value="LCL_NRPS-like"/>
    <property type="match status" value="1"/>
</dbReference>
<proteinExistence type="predicted"/>
<dbReference type="EMBL" id="CP021434">
    <property type="protein sequence ID" value="ARU62656.1"/>
    <property type="molecule type" value="Genomic_DNA"/>
</dbReference>
<dbReference type="GO" id="GO:0008610">
    <property type="term" value="P:lipid biosynthetic process"/>
    <property type="evidence" value="ECO:0007669"/>
    <property type="project" value="UniProtKB-ARBA"/>
</dbReference>
<dbReference type="Proteomes" id="UP000195437">
    <property type="component" value="Chromosome"/>
</dbReference>
<dbReference type="Gene3D" id="3.30.559.10">
    <property type="entry name" value="Chloramphenicol acetyltransferase-like domain"/>
    <property type="match status" value="1"/>
</dbReference>
<feature type="domain" description="Condensation" evidence="2">
    <location>
        <begin position="54"/>
        <end position="482"/>
    </location>
</feature>
<dbReference type="GO" id="GO:0003824">
    <property type="term" value="F:catalytic activity"/>
    <property type="evidence" value="ECO:0007669"/>
    <property type="project" value="InterPro"/>
</dbReference>
<evidence type="ECO:0000259" key="2">
    <source>
        <dbReference type="Pfam" id="PF00668"/>
    </source>
</evidence>
<dbReference type="PANTHER" id="PTHR45398">
    <property type="match status" value="1"/>
</dbReference>
<gene>
    <name evidence="3" type="ORF">CBW65_18010</name>
</gene>
<dbReference type="InterPro" id="IPR023213">
    <property type="entry name" value="CAT-like_dom_sf"/>
</dbReference>
<accession>A0A1Y0IS59</accession>
<feature type="region of interest" description="Disordered" evidence="1">
    <location>
        <begin position="34"/>
        <end position="54"/>
    </location>
</feature>
<dbReference type="KEGG" id="tum:CBW65_18010"/>
<name>A0A1Y0IS59_9BACL</name>
<dbReference type="Pfam" id="PF00668">
    <property type="entry name" value="Condensation"/>
    <property type="match status" value="1"/>
</dbReference>
<organism evidence="3 4">
    <name type="scientific">Tumebacillus avium</name>
    <dbReference type="NCBI Taxonomy" id="1903704"/>
    <lineage>
        <taxon>Bacteria</taxon>
        <taxon>Bacillati</taxon>
        <taxon>Bacillota</taxon>
        <taxon>Bacilli</taxon>
        <taxon>Bacillales</taxon>
        <taxon>Alicyclobacillaceae</taxon>
        <taxon>Tumebacillus</taxon>
    </lineage>
</organism>
<evidence type="ECO:0000313" key="3">
    <source>
        <dbReference type="EMBL" id="ARU62656.1"/>
    </source>
</evidence>
<dbReference type="InterPro" id="IPR001242">
    <property type="entry name" value="Condensation_dom"/>
</dbReference>
<dbReference type="Gene3D" id="3.30.559.30">
    <property type="entry name" value="Nonribosomal peptide synthetase, condensation domain"/>
    <property type="match status" value="1"/>
</dbReference>